<keyword evidence="4 12" id="KW-0378">Hydrolase</keyword>
<evidence type="ECO:0000256" key="11">
    <source>
        <dbReference type="PROSITE-ProRule" id="PRU10055"/>
    </source>
</evidence>
<sequence length="451" mass="52005">MEGFPKGFRWGVTTASYQIEGGAKDGGRGETVWDRFSHIPGNVLHDDNGDIACDSYHHLEEDLDLLKELGVTSYRFSVAWSRIFPKGYGEANEEGVAYYDRLVDGLLERKIEPFLTLYHWDLPQALQDEGGWMNRKTAEHFEMYCSYLFRHFKGRVTHYMTLNEPWVVAFPGHYTGEMAPGIRDFSAALQAAHVLLLGHGLAIKAFREGGYPGEIGITLNLCPKEPLTDSREDCEAAIRHDGYANRWFLDPLFRGHYPEDMWRFYEEQGLSMPEVTEEDGRLVSQPVDFLGINYYNIDFTKEDKSVWPIQFKTGFSAGNAMTHYQMPITPDGLRKILVRVHKDYHPAKIYITENGASYQEHPDRNGEILDEARIDYLHTHLWKVGEAIGEGVPVAGYFVWTFLDDFEWNTGFENQFGLVYVDRKTMERTPKKSFSWYREVAASNGKRLWEK</sequence>
<keyword evidence="6" id="KW-0119">Carbohydrate metabolism</keyword>
<dbReference type="FunFam" id="3.20.20.80:FF:000004">
    <property type="entry name" value="Beta-glucosidase 6-phospho-beta-glucosidase"/>
    <property type="match status" value="1"/>
</dbReference>
<gene>
    <name evidence="13" type="ORF">IAB26_14560</name>
</gene>
<dbReference type="AlphaFoldDB" id="A0A9D0ZY83"/>
<feature type="binding site" evidence="10">
    <location>
        <position position="295"/>
    </location>
    <ligand>
        <name>substrate</name>
    </ligand>
</feature>
<feature type="binding site" evidence="10">
    <location>
        <position position="163"/>
    </location>
    <ligand>
        <name>substrate</name>
    </ligand>
</feature>
<dbReference type="PROSITE" id="PS00653">
    <property type="entry name" value="GLYCOSYL_HYDROL_F1_2"/>
    <property type="match status" value="1"/>
</dbReference>
<dbReference type="GO" id="GO:0008422">
    <property type="term" value="F:beta-glucosidase activity"/>
    <property type="evidence" value="ECO:0007669"/>
    <property type="project" value="UniProtKB-EC"/>
</dbReference>
<dbReference type="PRINTS" id="PR00131">
    <property type="entry name" value="GLHYDRLASE1"/>
</dbReference>
<dbReference type="EC" id="3.2.1.21" evidence="3 12"/>
<evidence type="ECO:0000256" key="8">
    <source>
        <dbReference type="ARBA" id="ARBA00023326"/>
    </source>
</evidence>
<dbReference type="SUPFAM" id="SSF51445">
    <property type="entry name" value="(Trans)glycosidases"/>
    <property type="match status" value="1"/>
</dbReference>
<feature type="active site" description="Nucleophile" evidence="9 11">
    <location>
        <position position="353"/>
    </location>
</feature>
<dbReference type="PROSITE" id="PS00572">
    <property type="entry name" value="GLYCOSYL_HYDROL_F1_1"/>
    <property type="match status" value="1"/>
</dbReference>
<protein>
    <recommendedName>
        <fullName evidence="3 12">Beta-glucosidase</fullName>
        <ecNumber evidence="3 12">3.2.1.21</ecNumber>
    </recommendedName>
</protein>
<dbReference type="Gene3D" id="3.20.20.80">
    <property type="entry name" value="Glycosidases"/>
    <property type="match status" value="1"/>
</dbReference>
<dbReference type="InterPro" id="IPR018120">
    <property type="entry name" value="Glyco_hydro_1_AS"/>
</dbReference>
<comment type="catalytic activity">
    <reaction evidence="1 12">
        <text>Hydrolysis of terminal, non-reducing beta-D-glucosyl residues with release of beta-D-glucose.</text>
        <dbReference type="EC" id="3.2.1.21"/>
    </reaction>
</comment>
<dbReference type="InterPro" id="IPR001360">
    <property type="entry name" value="Glyco_hydro_1"/>
</dbReference>
<dbReference type="Pfam" id="PF00232">
    <property type="entry name" value="Glyco_hydro_1"/>
    <property type="match status" value="1"/>
</dbReference>
<feature type="binding site" evidence="10">
    <location>
        <begin position="407"/>
        <end position="408"/>
    </location>
    <ligand>
        <name>substrate</name>
    </ligand>
</feature>
<dbReference type="InterPro" id="IPR017853">
    <property type="entry name" value="GH"/>
</dbReference>
<dbReference type="InterPro" id="IPR017736">
    <property type="entry name" value="Glyco_hydro_1_beta-glucosidase"/>
</dbReference>
<proteinExistence type="inferred from homology"/>
<dbReference type="GO" id="GO:0030245">
    <property type="term" value="P:cellulose catabolic process"/>
    <property type="evidence" value="ECO:0007669"/>
    <property type="project" value="UniProtKB-KW"/>
</dbReference>
<evidence type="ECO:0000313" key="13">
    <source>
        <dbReference type="EMBL" id="HIQ97767.1"/>
    </source>
</evidence>
<evidence type="ECO:0000256" key="3">
    <source>
        <dbReference type="ARBA" id="ARBA00012744"/>
    </source>
</evidence>
<dbReference type="EMBL" id="DVFT01000214">
    <property type="protein sequence ID" value="HIQ97767.1"/>
    <property type="molecule type" value="Genomic_DNA"/>
</dbReference>
<feature type="active site" description="Proton donor" evidence="9">
    <location>
        <position position="164"/>
    </location>
</feature>
<comment type="caution">
    <text evidence="13">The sequence shown here is derived from an EMBL/GenBank/DDBJ whole genome shotgun (WGS) entry which is preliminary data.</text>
</comment>
<evidence type="ECO:0000256" key="9">
    <source>
        <dbReference type="PIRSR" id="PIRSR617736-1"/>
    </source>
</evidence>
<dbReference type="PANTHER" id="PTHR10353:SF36">
    <property type="entry name" value="LP05116P"/>
    <property type="match status" value="1"/>
</dbReference>
<evidence type="ECO:0000256" key="5">
    <source>
        <dbReference type="ARBA" id="ARBA00023001"/>
    </source>
</evidence>
<accession>A0A9D0ZY83</accession>
<evidence type="ECO:0000256" key="10">
    <source>
        <dbReference type="PIRSR" id="PIRSR617736-2"/>
    </source>
</evidence>
<evidence type="ECO:0000313" key="14">
    <source>
        <dbReference type="Proteomes" id="UP000886886"/>
    </source>
</evidence>
<evidence type="ECO:0000256" key="6">
    <source>
        <dbReference type="ARBA" id="ARBA00023277"/>
    </source>
</evidence>
<dbReference type="NCBIfam" id="TIGR03356">
    <property type="entry name" value="BGL"/>
    <property type="match status" value="1"/>
</dbReference>
<dbReference type="PANTHER" id="PTHR10353">
    <property type="entry name" value="GLYCOSYL HYDROLASE"/>
    <property type="match status" value="1"/>
</dbReference>
<reference evidence="13" key="2">
    <citation type="journal article" date="2021" name="PeerJ">
        <title>Extensive microbial diversity within the chicken gut microbiome revealed by metagenomics and culture.</title>
        <authorList>
            <person name="Gilroy R."/>
            <person name="Ravi A."/>
            <person name="Getino M."/>
            <person name="Pursley I."/>
            <person name="Horton D.L."/>
            <person name="Alikhan N.F."/>
            <person name="Baker D."/>
            <person name="Gharbi K."/>
            <person name="Hall N."/>
            <person name="Watson M."/>
            <person name="Adriaenssens E.M."/>
            <person name="Foster-Nyarko E."/>
            <person name="Jarju S."/>
            <person name="Secka A."/>
            <person name="Antonio M."/>
            <person name="Oren A."/>
            <person name="Chaudhuri R.R."/>
            <person name="La Ragione R."/>
            <person name="Hildebrand F."/>
            <person name="Pallen M.J."/>
        </authorList>
    </citation>
    <scope>NUCLEOTIDE SEQUENCE</scope>
    <source>
        <strain evidence="13">ChiSjej3B21-11622</strain>
    </source>
</reference>
<keyword evidence="8" id="KW-0624">Polysaccharide degradation</keyword>
<comment type="similarity">
    <text evidence="2 12">Belongs to the glycosyl hydrolase 1 family.</text>
</comment>
<evidence type="ECO:0000256" key="7">
    <source>
        <dbReference type="ARBA" id="ARBA00023295"/>
    </source>
</evidence>
<keyword evidence="7 12" id="KW-0326">Glycosidase</keyword>
<dbReference type="Proteomes" id="UP000886886">
    <property type="component" value="Unassembled WGS sequence"/>
</dbReference>
<reference evidence="13" key="1">
    <citation type="submission" date="2020-10" db="EMBL/GenBank/DDBJ databases">
        <authorList>
            <person name="Gilroy R."/>
        </authorList>
    </citation>
    <scope>NUCLEOTIDE SEQUENCE</scope>
    <source>
        <strain evidence="13">ChiSjej3B21-11622</strain>
    </source>
</reference>
<feature type="binding site" evidence="10">
    <location>
        <position position="119"/>
    </location>
    <ligand>
        <name>substrate</name>
    </ligand>
</feature>
<evidence type="ECO:0000256" key="1">
    <source>
        <dbReference type="ARBA" id="ARBA00000448"/>
    </source>
</evidence>
<keyword evidence="5" id="KW-0136">Cellulose degradation</keyword>
<feature type="binding site" evidence="10">
    <location>
        <position position="18"/>
    </location>
    <ligand>
        <name>substrate</name>
    </ligand>
</feature>
<evidence type="ECO:0000256" key="12">
    <source>
        <dbReference type="RuleBase" id="RU361175"/>
    </source>
</evidence>
<name>A0A9D0ZY83_9FIRM</name>
<evidence type="ECO:0000256" key="2">
    <source>
        <dbReference type="ARBA" id="ARBA00010838"/>
    </source>
</evidence>
<feature type="binding site" evidence="10">
    <location>
        <position position="400"/>
    </location>
    <ligand>
        <name>substrate</name>
    </ligand>
</feature>
<organism evidence="13 14">
    <name type="scientific">Candidatus Limivivens merdigallinarum</name>
    <dbReference type="NCBI Taxonomy" id="2840859"/>
    <lineage>
        <taxon>Bacteria</taxon>
        <taxon>Bacillati</taxon>
        <taxon>Bacillota</taxon>
        <taxon>Clostridia</taxon>
        <taxon>Lachnospirales</taxon>
        <taxon>Lachnospiraceae</taxon>
        <taxon>Lachnospiraceae incertae sedis</taxon>
        <taxon>Candidatus Limivivens</taxon>
    </lineage>
</organism>
<evidence type="ECO:0000256" key="4">
    <source>
        <dbReference type="ARBA" id="ARBA00022801"/>
    </source>
</evidence>
<dbReference type="InterPro" id="IPR033132">
    <property type="entry name" value="GH_1_N_CS"/>
</dbReference>